<dbReference type="EMBL" id="CP036263">
    <property type="protein sequence ID" value="QDS98653.1"/>
    <property type="molecule type" value="Genomic_DNA"/>
</dbReference>
<name>A0A517MUU3_9BACT</name>
<sequence precursor="true">MNRTATLLTLVVAAVTASSTRAQPSLNLVDNGNASFTLQVVTDASGPIATEIATEEGGLVGTGNLTFTNVILADPAIFDVENLGHNPFTDTVTCGLNLDNISTNEIFASFGTGSLGVGVFDFLTVEFRGTGTIDAYGILAQQGVNHSVFTSSDVTDVILGDFNGDIRVDGGDFLQWQYDEVSGPPSAVDLAFWEANYGAPFIGSASFAAVPEPSTLTALLVGIFFSRRQRTICGPVSTAG</sequence>
<reference evidence="2 3" key="1">
    <citation type="submission" date="2019-02" db="EMBL/GenBank/DDBJ databases">
        <title>Deep-cultivation of Planctomycetes and their phenomic and genomic characterization uncovers novel biology.</title>
        <authorList>
            <person name="Wiegand S."/>
            <person name="Jogler M."/>
            <person name="Boedeker C."/>
            <person name="Pinto D."/>
            <person name="Vollmers J."/>
            <person name="Rivas-Marin E."/>
            <person name="Kohn T."/>
            <person name="Peeters S.H."/>
            <person name="Heuer A."/>
            <person name="Rast P."/>
            <person name="Oberbeckmann S."/>
            <person name="Bunk B."/>
            <person name="Jeske O."/>
            <person name="Meyerdierks A."/>
            <person name="Storesund J.E."/>
            <person name="Kallscheuer N."/>
            <person name="Luecker S."/>
            <person name="Lage O.M."/>
            <person name="Pohl T."/>
            <person name="Merkel B.J."/>
            <person name="Hornburger P."/>
            <person name="Mueller R.-W."/>
            <person name="Bruemmer F."/>
            <person name="Labrenz M."/>
            <person name="Spormann A.M."/>
            <person name="Op den Camp H."/>
            <person name="Overmann J."/>
            <person name="Amann R."/>
            <person name="Jetten M.S.M."/>
            <person name="Mascher T."/>
            <person name="Medema M.H."/>
            <person name="Devos D.P."/>
            <person name="Kaster A.-K."/>
            <person name="Ovreas L."/>
            <person name="Rohde M."/>
            <person name="Galperin M.Y."/>
            <person name="Jogler C."/>
        </authorList>
    </citation>
    <scope>NUCLEOTIDE SEQUENCE [LARGE SCALE GENOMIC DNA]</scope>
    <source>
        <strain evidence="2 3">HG15A2</strain>
    </source>
</reference>
<feature type="signal peptide" evidence="1">
    <location>
        <begin position="1"/>
        <end position="22"/>
    </location>
</feature>
<accession>A0A517MUU3</accession>
<protein>
    <recommendedName>
        <fullName evidence="4">PEP-CTERM protein-sorting domain-containing protein</fullName>
    </recommendedName>
</protein>
<evidence type="ECO:0000313" key="3">
    <source>
        <dbReference type="Proteomes" id="UP000319852"/>
    </source>
</evidence>
<keyword evidence="1" id="KW-0732">Signal</keyword>
<feature type="chain" id="PRO_5021726574" description="PEP-CTERM protein-sorting domain-containing protein" evidence="1">
    <location>
        <begin position="23"/>
        <end position="240"/>
    </location>
</feature>
<dbReference type="OrthoDB" id="287379at2"/>
<dbReference type="RefSeq" id="WP_145059874.1">
    <property type="nucleotide sequence ID" value="NZ_CP036263.1"/>
</dbReference>
<dbReference type="AlphaFoldDB" id="A0A517MUU3"/>
<organism evidence="2 3">
    <name type="scientific">Adhaeretor mobilis</name>
    <dbReference type="NCBI Taxonomy" id="1930276"/>
    <lineage>
        <taxon>Bacteria</taxon>
        <taxon>Pseudomonadati</taxon>
        <taxon>Planctomycetota</taxon>
        <taxon>Planctomycetia</taxon>
        <taxon>Pirellulales</taxon>
        <taxon>Lacipirellulaceae</taxon>
        <taxon>Adhaeretor</taxon>
    </lineage>
</organism>
<keyword evidence="3" id="KW-1185">Reference proteome</keyword>
<proteinExistence type="predicted"/>
<evidence type="ECO:0008006" key="4">
    <source>
        <dbReference type="Google" id="ProtNLM"/>
    </source>
</evidence>
<evidence type="ECO:0000313" key="2">
    <source>
        <dbReference type="EMBL" id="QDS98653.1"/>
    </source>
</evidence>
<dbReference type="KEGG" id="amob:HG15A2_19340"/>
<dbReference type="Proteomes" id="UP000319852">
    <property type="component" value="Chromosome"/>
</dbReference>
<gene>
    <name evidence="2" type="ORF">HG15A2_19340</name>
</gene>
<evidence type="ECO:0000256" key="1">
    <source>
        <dbReference type="SAM" id="SignalP"/>
    </source>
</evidence>